<keyword evidence="1" id="KW-1133">Transmembrane helix</keyword>
<dbReference type="InterPro" id="IPR021986">
    <property type="entry name" value="Spherulin4"/>
</dbReference>
<evidence type="ECO:0000256" key="1">
    <source>
        <dbReference type="SAM" id="Phobius"/>
    </source>
</evidence>
<dbReference type="PANTHER" id="PTHR35040">
    <property type="match status" value="1"/>
</dbReference>
<reference evidence="2" key="1">
    <citation type="journal article" date="2020" name="Stud. Mycol.">
        <title>101 Dothideomycetes genomes: a test case for predicting lifestyles and emergence of pathogens.</title>
        <authorList>
            <person name="Haridas S."/>
            <person name="Albert R."/>
            <person name="Binder M."/>
            <person name="Bloem J."/>
            <person name="Labutti K."/>
            <person name="Salamov A."/>
            <person name="Andreopoulos B."/>
            <person name="Baker S."/>
            <person name="Barry K."/>
            <person name="Bills G."/>
            <person name="Bluhm B."/>
            <person name="Cannon C."/>
            <person name="Castanera R."/>
            <person name="Culley D."/>
            <person name="Daum C."/>
            <person name="Ezra D."/>
            <person name="Gonzalez J."/>
            <person name="Henrissat B."/>
            <person name="Kuo A."/>
            <person name="Liang C."/>
            <person name="Lipzen A."/>
            <person name="Lutzoni F."/>
            <person name="Magnuson J."/>
            <person name="Mondo S."/>
            <person name="Nolan M."/>
            <person name="Ohm R."/>
            <person name="Pangilinan J."/>
            <person name="Park H.-J."/>
            <person name="Ramirez L."/>
            <person name="Alfaro M."/>
            <person name="Sun H."/>
            <person name="Tritt A."/>
            <person name="Yoshinaga Y."/>
            <person name="Zwiers L.-H."/>
            <person name="Turgeon B."/>
            <person name="Goodwin S."/>
            <person name="Spatafora J."/>
            <person name="Crous P."/>
            <person name="Grigoriev I."/>
        </authorList>
    </citation>
    <scope>NUCLEOTIDE SEQUENCE</scope>
    <source>
        <strain evidence="2">CBS 119687</strain>
    </source>
</reference>
<dbReference type="Pfam" id="PF12138">
    <property type="entry name" value="Spherulin4"/>
    <property type="match status" value="1"/>
</dbReference>
<keyword evidence="3" id="KW-1185">Reference proteome</keyword>
<keyword evidence="1" id="KW-0472">Membrane</keyword>
<feature type="transmembrane region" description="Helical" evidence="1">
    <location>
        <begin position="39"/>
        <end position="63"/>
    </location>
</feature>
<dbReference type="OrthoDB" id="5342184at2759"/>
<dbReference type="GeneID" id="54413456"/>
<evidence type="ECO:0000313" key="2">
    <source>
        <dbReference type="EMBL" id="KAF2126989.1"/>
    </source>
</evidence>
<dbReference type="RefSeq" id="XP_033521381.1">
    <property type="nucleotide sequence ID" value="XM_033673024.1"/>
</dbReference>
<protein>
    <recommendedName>
        <fullName evidence="4">Spherulin 4-like cell surface protein</fullName>
    </recommendedName>
</protein>
<sequence>MTSKFELPIHFRDWNTSTTRSINKTRKPAAQKPLWKRPVFIGVAVAVVIILILVIAIPLAVLLPKKGKNHNASVLLPLYIYPDDNSTWAPLYESLVARPSLQFTVIVNPASGPGSSQYPDESYTAALTQLSTYPNVKKVGYVRTGYASRNLSDVISEINVFAGWSTLGSAFTMEGIFFDESPHEYTADAVQFMLEATKNVKSASGIRGDKLVIRNPGVVPASQFSDTNTDVNVVFEQSYSEYKTKVSELSTIQDSRAQHCYMVHSLPSMTSSAFRKYVYELSRGAKYLFVTTNDDHYYESFASDWSEFATAIPT</sequence>
<dbReference type="EMBL" id="ML977512">
    <property type="protein sequence ID" value="KAF2126989.1"/>
    <property type="molecule type" value="Genomic_DNA"/>
</dbReference>
<organism evidence="2 3">
    <name type="scientific">Dothidotthia symphoricarpi CBS 119687</name>
    <dbReference type="NCBI Taxonomy" id="1392245"/>
    <lineage>
        <taxon>Eukaryota</taxon>
        <taxon>Fungi</taxon>
        <taxon>Dikarya</taxon>
        <taxon>Ascomycota</taxon>
        <taxon>Pezizomycotina</taxon>
        <taxon>Dothideomycetes</taxon>
        <taxon>Pleosporomycetidae</taxon>
        <taxon>Pleosporales</taxon>
        <taxon>Dothidotthiaceae</taxon>
        <taxon>Dothidotthia</taxon>
    </lineage>
</organism>
<gene>
    <name evidence="2" type="ORF">P153DRAFT_433463</name>
</gene>
<evidence type="ECO:0000313" key="3">
    <source>
        <dbReference type="Proteomes" id="UP000799771"/>
    </source>
</evidence>
<proteinExistence type="predicted"/>
<dbReference type="AlphaFoldDB" id="A0A6A6A523"/>
<keyword evidence="1" id="KW-0812">Transmembrane</keyword>
<accession>A0A6A6A523</accession>
<dbReference type="Proteomes" id="UP000799771">
    <property type="component" value="Unassembled WGS sequence"/>
</dbReference>
<name>A0A6A6A523_9PLEO</name>
<evidence type="ECO:0008006" key="4">
    <source>
        <dbReference type="Google" id="ProtNLM"/>
    </source>
</evidence>
<dbReference type="PANTHER" id="PTHR35040:SF9">
    <property type="entry name" value="4-LIKE CELL SURFACE PROTEIN, PUTATIVE (AFU_ORTHOLOGUE AFUA_4G14080)-RELATED"/>
    <property type="match status" value="1"/>
</dbReference>